<dbReference type="RefSeq" id="XP_002741148.1">
    <property type="nucleotide sequence ID" value="XM_002741102.2"/>
</dbReference>
<evidence type="ECO:0000313" key="2">
    <source>
        <dbReference type="RefSeq" id="XP_002741148.1"/>
    </source>
</evidence>
<gene>
    <name evidence="2" type="primary">LOC100370387</name>
</gene>
<proteinExistence type="predicted"/>
<sequence length="180" mass="19762">MSSAKQLAIEAGVDRLHCFVKRGGDKMVSFTSCAKYDDTWTLHVTDGIDVWRLEMDKKEVDSHKELADIKTYDVFFAKIKSAFESSDLDVATQGHGVTLTVGKGGSTLNFDLYEATASKRKTDLQNILLHLAATATSLKKDLKSTAEELDRVKKEKGSGLSMVSTFYDPDAGRKSGTKDS</sequence>
<dbReference type="PANTHER" id="PTHR28586:SF1">
    <property type="entry name" value="PROTEIN PAXX"/>
    <property type="match status" value="1"/>
</dbReference>
<name>A0ABM0GZZ0_SACKO</name>
<dbReference type="Proteomes" id="UP000694865">
    <property type="component" value="Unplaced"/>
</dbReference>
<dbReference type="PANTHER" id="PTHR28586">
    <property type="entry name" value="PROTEIN PAXX"/>
    <property type="match status" value="1"/>
</dbReference>
<reference evidence="2" key="1">
    <citation type="submission" date="2025-08" db="UniProtKB">
        <authorList>
            <consortium name="RefSeq"/>
        </authorList>
    </citation>
    <scope>IDENTIFICATION</scope>
    <source>
        <tissue evidence="2">Testes</tissue>
    </source>
</reference>
<keyword evidence="1" id="KW-1185">Reference proteome</keyword>
<dbReference type="CDD" id="cd22286">
    <property type="entry name" value="HD_PAXX_N"/>
    <property type="match status" value="1"/>
</dbReference>
<organism evidence="1 2">
    <name type="scientific">Saccoglossus kowalevskii</name>
    <name type="common">Acorn worm</name>
    <dbReference type="NCBI Taxonomy" id="10224"/>
    <lineage>
        <taxon>Eukaryota</taxon>
        <taxon>Metazoa</taxon>
        <taxon>Hemichordata</taxon>
        <taxon>Enteropneusta</taxon>
        <taxon>Harrimaniidae</taxon>
        <taxon>Saccoglossus</taxon>
    </lineage>
</organism>
<dbReference type="Pfam" id="PF15384">
    <property type="entry name" value="PAXX"/>
    <property type="match status" value="1"/>
</dbReference>
<dbReference type="GeneID" id="100370387"/>
<accession>A0ABM0GZZ0</accession>
<protein>
    <submittedName>
        <fullName evidence="2">Uncharacterized protein LOC100370387</fullName>
    </submittedName>
</protein>
<dbReference type="InterPro" id="IPR027873">
    <property type="entry name" value="PAXX"/>
</dbReference>
<dbReference type="InterPro" id="IPR054134">
    <property type="entry name" value="PAXX_N"/>
</dbReference>
<evidence type="ECO:0000313" key="1">
    <source>
        <dbReference type="Proteomes" id="UP000694865"/>
    </source>
</evidence>